<dbReference type="GO" id="GO:0016998">
    <property type="term" value="P:cell wall macromolecule catabolic process"/>
    <property type="evidence" value="ECO:0007669"/>
    <property type="project" value="InterPro"/>
</dbReference>
<dbReference type="GO" id="GO:0007165">
    <property type="term" value="P:signal transduction"/>
    <property type="evidence" value="ECO:0007669"/>
    <property type="project" value="TreeGrafter"/>
</dbReference>
<dbReference type="PROSITE" id="PS51904">
    <property type="entry name" value="GLYCOSYL_HYDROL_F25_2"/>
    <property type="match status" value="1"/>
</dbReference>
<dbReference type="GO" id="GO:0045087">
    <property type="term" value="P:innate immune response"/>
    <property type="evidence" value="ECO:0007669"/>
    <property type="project" value="TreeGrafter"/>
</dbReference>
<gene>
    <name evidence="4" type="ORF">PENTCL1PPCAC_3761</name>
</gene>
<reference evidence="4" key="1">
    <citation type="submission" date="2023-10" db="EMBL/GenBank/DDBJ databases">
        <title>Genome assembly of Pristionchus species.</title>
        <authorList>
            <person name="Yoshida K."/>
            <person name="Sommer R.J."/>
        </authorList>
    </citation>
    <scope>NUCLEOTIDE SEQUENCE</scope>
    <source>
        <strain evidence="4">RS0144</strain>
    </source>
</reference>
<dbReference type="PANTHER" id="PTHR23208">
    <property type="entry name" value="LYSOZYME PROTEIN"/>
    <property type="match status" value="1"/>
</dbReference>
<dbReference type="PANTHER" id="PTHR23208:SF36">
    <property type="entry name" value="LYSOZYME-RELATED"/>
    <property type="match status" value="1"/>
</dbReference>
<evidence type="ECO:0000256" key="1">
    <source>
        <dbReference type="ARBA" id="ARBA00010646"/>
    </source>
</evidence>
<dbReference type="AlphaFoldDB" id="A0AAV5SE14"/>
<accession>A0AAV5SE14</accession>
<evidence type="ECO:0008006" key="6">
    <source>
        <dbReference type="Google" id="ProtNLM"/>
    </source>
</evidence>
<dbReference type="CDD" id="cd06416">
    <property type="entry name" value="GH25_Lys1-like"/>
    <property type="match status" value="1"/>
</dbReference>
<dbReference type="GO" id="GO:0003796">
    <property type="term" value="F:lysozyme activity"/>
    <property type="evidence" value="ECO:0007669"/>
    <property type="project" value="InterPro"/>
</dbReference>
<dbReference type="EMBL" id="BTSX01000001">
    <property type="protein sequence ID" value="GMS81586.1"/>
    <property type="molecule type" value="Genomic_DNA"/>
</dbReference>
<evidence type="ECO:0000313" key="4">
    <source>
        <dbReference type="EMBL" id="GMS81586.1"/>
    </source>
</evidence>
<comment type="caution">
    <text evidence="4">The sequence shown here is derived from an EMBL/GenBank/DDBJ whole genome shotgun (WGS) entry which is preliminary data.</text>
</comment>
<feature type="signal peptide" evidence="3">
    <location>
        <begin position="1"/>
        <end position="17"/>
    </location>
</feature>
<dbReference type="InterPro" id="IPR051595">
    <property type="entry name" value="GH25_Enzymes"/>
</dbReference>
<dbReference type="InterPro" id="IPR002053">
    <property type="entry name" value="Glyco_hydro_25"/>
</dbReference>
<feature type="chain" id="PRO_5044022901" description="Lysozyme" evidence="3">
    <location>
        <begin position="18"/>
        <end position="213"/>
    </location>
</feature>
<evidence type="ECO:0000256" key="3">
    <source>
        <dbReference type="SAM" id="SignalP"/>
    </source>
</evidence>
<proteinExistence type="inferred from homology"/>
<protein>
    <recommendedName>
        <fullName evidence="6">Lysozyme</fullName>
    </recommendedName>
</protein>
<dbReference type="Proteomes" id="UP001432027">
    <property type="component" value="Unassembled WGS sequence"/>
</dbReference>
<keyword evidence="2 3" id="KW-0732">Signal</keyword>
<evidence type="ECO:0000256" key="2">
    <source>
        <dbReference type="ARBA" id="ARBA00022729"/>
    </source>
</evidence>
<sequence>MKSALLVFASLVCSVNGRLGLDAILPITTPMFECLKNSSYEFYVARVFRSNGLIDNTGIANIINARLAGLDADAYLFPCFSASCGNGTDQVTKSVNAIRSAGAQIDTLWLDIERFAWSNDTASNRAFIKDMIVAADELGVAAGIYTYPPFWAQIVGDWIGGSHLPLWWLYWDHLENMDAFVPFGGWTAPTIKQISGDVAGTCGVSNIDKNYML</sequence>
<dbReference type="Gene3D" id="3.20.20.80">
    <property type="entry name" value="Glycosidases"/>
    <property type="match status" value="1"/>
</dbReference>
<name>A0AAV5SE14_9BILA</name>
<dbReference type="InterPro" id="IPR017853">
    <property type="entry name" value="GH"/>
</dbReference>
<dbReference type="SUPFAM" id="SSF51445">
    <property type="entry name" value="(Trans)glycosidases"/>
    <property type="match status" value="1"/>
</dbReference>
<evidence type="ECO:0000313" key="5">
    <source>
        <dbReference type="Proteomes" id="UP001432027"/>
    </source>
</evidence>
<dbReference type="GO" id="GO:0009253">
    <property type="term" value="P:peptidoglycan catabolic process"/>
    <property type="evidence" value="ECO:0007669"/>
    <property type="project" value="InterPro"/>
</dbReference>
<keyword evidence="5" id="KW-1185">Reference proteome</keyword>
<organism evidence="4 5">
    <name type="scientific">Pristionchus entomophagus</name>
    <dbReference type="NCBI Taxonomy" id="358040"/>
    <lineage>
        <taxon>Eukaryota</taxon>
        <taxon>Metazoa</taxon>
        <taxon>Ecdysozoa</taxon>
        <taxon>Nematoda</taxon>
        <taxon>Chromadorea</taxon>
        <taxon>Rhabditida</taxon>
        <taxon>Rhabditina</taxon>
        <taxon>Diplogasteromorpha</taxon>
        <taxon>Diplogasteroidea</taxon>
        <taxon>Neodiplogasteridae</taxon>
        <taxon>Pristionchus</taxon>
    </lineage>
</organism>
<comment type="similarity">
    <text evidence="1">Belongs to the glycosyl hydrolase 25 family.</text>
</comment>